<gene>
    <name evidence="7" type="ORF">L485_13040</name>
</gene>
<evidence type="ECO:0000259" key="5">
    <source>
        <dbReference type="PROSITE" id="PS50531"/>
    </source>
</evidence>
<dbReference type="GO" id="GO:0006310">
    <property type="term" value="P:DNA recombination"/>
    <property type="evidence" value="ECO:0007669"/>
    <property type="project" value="UniProtKB-KW"/>
</dbReference>
<dbReference type="NCBIfam" id="NF033546">
    <property type="entry name" value="transpos_IS21"/>
    <property type="match status" value="1"/>
</dbReference>
<comment type="similarity">
    <text evidence="1">Belongs to the transposase IS21/IS408/IS1162 family.</text>
</comment>
<evidence type="ECO:0000313" key="8">
    <source>
        <dbReference type="Proteomes" id="UP000015524"/>
    </source>
</evidence>
<reference evidence="7 8" key="1">
    <citation type="journal article" date="2013" name="Genome Announc.">
        <title>Draft Genome Sequence of a Hexachlorocyclohexane-Degrading Bacterium, Sphingobium baderi Strain LL03T.</title>
        <authorList>
            <person name="Kaur J."/>
            <person name="Verma H."/>
            <person name="Tripathi C."/>
            <person name="Khurana J.P."/>
            <person name="Lal R."/>
        </authorList>
    </citation>
    <scope>NUCLEOTIDE SEQUENCE [LARGE SCALE GENOMIC DNA]</scope>
    <source>
        <strain evidence="7 8">LL03</strain>
    </source>
</reference>
<comment type="caution">
    <text evidence="7">The sequence shown here is derived from an EMBL/GenBank/DDBJ whole genome shotgun (WGS) entry which is preliminary data.</text>
</comment>
<accession>T0HSD6</accession>
<dbReference type="InterPro" id="IPR054353">
    <property type="entry name" value="IstA-like_C"/>
</dbReference>
<protein>
    <submittedName>
        <fullName evidence="7">Transposase IS21</fullName>
    </submittedName>
</protein>
<keyword evidence="2" id="KW-0815">Transposition</keyword>
<dbReference type="Proteomes" id="UP000015524">
    <property type="component" value="Unassembled WGS sequence"/>
</dbReference>
<dbReference type="InterPro" id="IPR017894">
    <property type="entry name" value="HTH_IS21_transposase_type"/>
</dbReference>
<feature type="domain" description="HTH IS21-type" evidence="5">
    <location>
        <begin position="7"/>
        <end position="70"/>
    </location>
</feature>
<name>T0HSD6_9SPHN</name>
<keyword evidence="8" id="KW-1185">Reference proteome</keyword>
<keyword evidence="4" id="KW-0233">DNA recombination</keyword>
<evidence type="ECO:0000256" key="3">
    <source>
        <dbReference type="ARBA" id="ARBA00023125"/>
    </source>
</evidence>
<evidence type="ECO:0000259" key="6">
    <source>
        <dbReference type="PROSITE" id="PS50994"/>
    </source>
</evidence>
<proteinExistence type="inferred from homology"/>
<organism evidence="7 8">
    <name type="scientific">Sphingobium baderi LL03</name>
    <dbReference type="NCBI Taxonomy" id="1114964"/>
    <lineage>
        <taxon>Bacteria</taxon>
        <taxon>Pseudomonadati</taxon>
        <taxon>Pseudomonadota</taxon>
        <taxon>Alphaproteobacteria</taxon>
        <taxon>Sphingomonadales</taxon>
        <taxon>Sphingomonadaceae</taxon>
        <taxon>Sphingobium</taxon>
    </lineage>
</organism>
<dbReference type="Gene3D" id="3.30.420.10">
    <property type="entry name" value="Ribonuclease H-like superfamily/Ribonuclease H"/>
    <property type="match status" value="1"/>
</dbReference>
<dbReference type="AlphaFoldDB" id="T0HSD6"/>
<dbReference type="InterPro" id="IPR036397">
    <property type="entry name" value="RNaseH_sf"/>
</dbReference>
<keyword evidence="3" id="KW-0238">DNA-binding</keyword>
<dbReference type="SUPFAM" id="SSF46689">
    <property type="entry name" value="Homeodomain-like"/>
    <property type="match status" value="1"/>
</dbReference>
<dbReference type="InterPro" id="IPR001584">
    <property type="entry name" value="Integrase_cat-core"/>
</dbReference>
<dbReference type="GO" id="GO:0032196">
    <property type="term" value="P:transposition"/>
    <property type="evidence" value="ECO:0007669"/>
    <property type="project" value="UniProtKB-KW"/>
</dbReference>
<dbReference type="PROSITE" id="PS50994">
    <property type="entry name" value="INTEGRASE"/>
    <property type="match status" value="1"/>
</dbReference>
<dbReference type="InterPro" id="IPR009057">
    <property type="entry name" value="Homeodomain-like_sf"/>
</dbReference>
<dbReference type="PROSITE" id="PS50531">
    <property type="entry name" value="HTH_IS21"/>
    <property type="match status" value="1"/>
</dbReference>
<evidence type="ECO:0000256" key="2">
    <source>
        <dbReference type="ARBA" id="ARBA00022578"/>
    </source>
</evidence>
<evidence type="ECO:0000313" key="7">
    <source>
        <dbReference type="EMBL" id="EQB00459.1"/>
    </source>
</evidence>
<dbReference type="PATRIC" id="fig|1114964.3.peg.2549"/>
<dbReference type="GO" id="GO:0003677">
    <property type="term" value="F:DNA binding"/>
    <property type="evidence" value="ECO:0007669"/>
    <property type="project" value="UniProtKB-KW"/>
</dbReference>
<dbReference type="GO" id="GO:0015074">
    <property type="term" value="P:DNA integration"/>
    <property type="evidence" value="ECO:0007669"/>
    <property type="project" value="InterPro"/>
</dbReference>
<evidence type="ECO:0000256" key="1">
    <source>
        <dbReference type="ARBA" id="ARBA00009277"/>
    </source>
</evidence>
<dbReference type="PANTHER" id="PTHR35004">
    <property type="entry name" value="TRANSPOSASE RV3428C-RELATED"/>
    <property type="match status" value="1"/>
</dbReference>
<dbReference type="eggNOG" id="COG4584">
    <property type="taxonomic scope" value="Bacteria"/>
</dbReference>
<dbReference type="Pfam" id="PF22483">
    <property type="entry name" value="Mu-transpos_C_2"/>
    <property type="match status" value="1"/>
</dbReference>
<dbReference type="PANTHER" id="PTHR35004:SF7">
    <property type="entry name" value="INTEGRASE PROTEIN"/>
    <property type="match status" value="1"/>
</dbReference>
<feature type="domain" description="Integrase catalytic" evidence="6">
    <location>
        <begin position="121"/>
        <end position="308"/>
    </location>
</feature>
<evidence type="ECO:0000256" key="4">
    <source>
        <dbReference type="ARBA" id="ARBA00023172"/>
    </source>
</evidence>
<sequence>MGIYSVELYLQVRLACADGMSQRAAAKRFNVSRDTVRKMLSFSSPPGYRRQSAPQRPKLDGFVAIIDGWLEGDRGVPRKQRHTAKRVFDRLRTEHGFTGGYTIIKDYIREREQRSREMFVPLAHPAGDAQADFGEALVEIGGVEQKAYFFALDLPHSDACYVRAYPAAVAEAWVDGHVHAFAFFGAVPRSIVYDNDRCLVAKILPDGTRKRATLFSAFLSHYVIRDRYARPGKGNEKGNVEGLVGYCRRNFMVPIPKFPTWEAFNLWLEEQCRKRQQDKVRGESETIGERLQRDLAAMQPLPATPFEACDQTSGRVSSQSLVRYKTNDYSVPVAWGHQEVWIRAYVDEVVIGFRSEVIARHPRCYAREEVVFAPLHYLPLIEQKINAFDQAAPLQGWDLPEAFGTLQRLMEGRMHKHGRREYVQVLRLLETFTLADLQAAVEQAIALGAIGFDAVKHLVLCRVERVPPRLDLDIYPFLPRTTVEKTVAKAYLSLLCDRQEAA</sequence>
<dbReference type="EMBL" id="ATIB01000069">
    <property type="protein sequence ID" value="EQB00459.1"/>
    <property type="molecule type" value="Genomic_DNA"/>
</dbReference>